<reference evidence="2 3" key="1">
    <citation type="submission" date="2020-08" db="EMBL/GenBank/DDBJ databases">
        <title>Genomic Encyclopedia of Type Strains, Phase III (KMG-III): the genomes of soil and plant-associated and newly described type strains.</title>
        <authorList>
            <person name="Whitman W."/>
        </authorList>
    </citation>
    <scope>NUCLEOTIDE SEQUENCE [LARGE SCALE GENOMIC DNA]</scope>
    <source>
        <strain evidence="2 3">CECT 8572</strain>
    </source>
</reference>
<organism evidence="2 3">
    <name type="scientific">Limimaricola variabilis</name>
    <dbReference type="NCBI Taxonomy" id="1492771"/>
    <lineage>
        <taxon>Bacteria</taxon>
        <taxon>Pseudomonadati</taxon>
        <taxon>Pseudomonadota</taxon>
        <taxon>Alphaproteobacteria</taxon>
        <taxon>Rhodobacterales</taxon>
        <taxon>Paracoccaceae</taxon>
        <taxon>Limimaricola</taxon>
    </lineage>
</organism>
<sequence>MTSTSDYVYDHVEASTLRRDMAFEPGVPGPGDRLPVFDLPAATGGRIRSHAITGNKPMLLVTGSYTCPMTASSVPALKKLHRRYGGQVVFVMLHVREAHPGERFDQPHDMDAKIRNARILKARDNLPWPVAVDDTQGTLHRQLGEKPNAVWLTDREGTIVYRGLWAGDTETLGDALEAVSRGRLPKKRESTARVGPMAAGIGVMREVTQRSGKRAEADLWKAAPPVAALARVADLYRPLPPAWRTYAAAATIGLGATALIGALSRAGRKTVKRR</sequence>
<keyword evidence="1" id="KW-1133">Transmembrane helix</keyword>
<gene>
    <name evidence="2" type="ORF">FHS00_001884</name>
</gene>
<keyword evidence="3" id="KW-1185">Reference proteome</keyword>
<comment type="caution">
    <text evidence="2">The sequence shown here is derived from an EMBL/GenBank/DDBJ whole genome shotgun (WGS) entry which is preliminary data.</text>
</comment>
<name>A0ABR6HP91_9RHOB</name>
<protein>
    <recommendedName>
        <fullName evidence="4">Iodothyronine deiodinase</fullName>
    </recommendedName>
</protein>
<dbReference type="SUPFAM" id="SSF52833">
    <property type="entry name" value="Thioredoxin-like"/>
    <property type="match status" value="1"/>
</dbReference>
<dbReference type="Gene3D" id="3.40.30.10">
    <property type="entry name" value="Glutaredoxin"/>
    <property type="match status" value="1"/>
</dbReference>
<proteinExistence type="predicted"/>
<evidence type="ECO:0000313" key="2">
    <source>
        <dbReference type="EMBL" id="MBB3712302.1"/>
    </source>
</evidence>
<dbReference type="RefSeq" id="WP_183472174.1">
    <property type="nucleotide sequence ID" value="NZ_CP139691.1"/>
</dbReference>
<dbReference type="InterPro" id="IPR036249">
    <property type="entry name" value="Thioredoxin-like_sf"/>
</dbReference>
<dbReference type="Proteomes" id="UP000576152">
    <property type="component" value="Unassembled WGS sequence"/>
</dbReference>
<dbReference type="EMBL" id="JACIBX010000006">
    <property type="protein sequence ID" value="MBB3712302.1"/>
    <property type="molecule type" value="Genomic_DNA"/>
</dbReference>
<dbReference type="InterPro" id="IPR000643">
    <property type="entry name" value="Iodothyronine_deiodinase"/>
</dbReference>
<evidence type="ECO:0008006" key="4">
    <source>
        <dbReference type="Google" id="ProtNLM"/>
    </source>
</evidence>
<dbReference type="Pfam" id="PF00837">
    <property type="entry name" value="T4_deiodinase"/>
    <property type="match status" value="1"/>
</dbReference>
<keyword evidence="1" id="KW-0812">Transmembrane</keyword>
<evidence type="ECO:0000313" key="3">
    <source>
        <dbReference type="Proteomes" id="UP000576152"/>
    </source>
</evidence>
<evidence type="ECO:0000256" key="1">
    <source>
        <dbReference type="SAM" id="Phobius"/>
    </source>
</evidence>
<accession>A0ABR6HP91</accession>
<keyword evidence="1" id="KW-0472">Membrane</keyword>
<feature type="transmembrane region" description="Helical" evidence="1">
    <location>
        <begin position="243"/>
        <end position="264"/>
    </location>
</feature>